<dbReference type="EMBL" id="BARV01006128">
    <property type="protein sequence ID" value="GAI08421.1"/>
    <property type="molecule type" value="Genomic_DNA"/>
</dbReference>
<evidence type="ECO:0000313" key="1">
    <source>
        <dbReference type="EMBL" id="GAI08421.1"/>
    </source>
</evidence>
<accession>X1LRH4</accession>
<gene>
    <name evidence="1" type="ORF">S06H3_12529</name>
</gene>
<dbReference type="AlphaFoldDB" id="X1LRH4"/>
<protein>
    <submittedName>
        <fullName evidence="1">Uncharacterized protein</fullName>
    </submittedName>
</protein>
<name>X1LRH4_9ZZZZ</name>
<proteinExistence type="predicted"/>
<reference evidence="1" key="1">
    <citation type="journal article" date="2014" name="Front. Microbiol.">
        <title>High frequency of phylogenetically diverse reductive dehalogenase-homologous genes in deep subseafloor sedimentary metagenomes.</title>
        <authorList>
            <person name="Kawai M."/>
            <person name="Futagami T."/>
            <person name="Toyoda A."/>
            <person name="Takaki Y."/>
            <person name="Nishi S."/>
            <person name="Hori S."/>
            <person name="Arai W."/>
            <person name="Tsubouchi T."/>
            <person name="Morono Y."/>
            <person name="Uchiyama I."/>
            <person name="Ito T."/>
            <person name="Fujiyama A."/>
            <person name="Inagaki F."/>
            <person name="Takami H."/>
        </authorList>
    </citation>
    <scope>NUCLEOTIDE SEQUENCE</scope>
    <source>
        <strain evidence="1">Expedition CK06-06</strain>
    </source>
</reference>
<sequence>MTFPKIELLCPQCKEPMTLINHKGEIKDCDVKGYDKMVEYHFQCKANERHEGKWHKWSMKLHMDVLYKGEIRTNGEPKEINADNCQQFSKVSNWCGISTEKEIAVFRILIPKIGNGNYFNSESTTQTEACPSTLQKQYKKQMEKQ</sequence>
<organism evidence="1">
    <name type="scientific">marine sediment metagenome</name>
    <dbReference type="NCBI Taxonomy" id="412755"/>
    <lineage>
        <taxon>unclassified sequences</taxon>
        <taxon>metagenomes</taxon>
        <taxon>ecological metagenomes</taxon>
    </lineage>
</organism>
<comment type="caution">
    <text evidence="1">The sequence shown here is derived from an EMBL/GenBank/DDBJ whole genome shotgun (WGS) entry which is preliminary data.</text>
</comment>